<name>A0ABD0Z4V4_CARAN</name>
<dbReference type="PANTHER" id="PTHR31293:SF16">
    <property type="entry name" value="RNI-LIKE SUPERFAMILY PROTEIN"/>
    <property type="match status" value="1"/>
</dbReference>
<dbReference type="AlphaFoldDB" id="A0ABD0Z4V4"/>
<organism evidence="1 2">
    <name type="scientific">Cardamine amara subsp. amara</name>
    <dbReference type="NCBI Taxonomy" id="228776"/>
    <lineage>
        <taxon>Eukaryota</taxon>
        <taxon>Viridiplantae</taxon>
        <taxon>Streptophyta</taxon>
        <taxon>Embryophyta</taxon>
        <taxon>Tracheophyta</taxon>
        <taxon>Spermatophyta</taxon>
        <taxon>Magnoliopsida</taxon>
        <taxon>eudicotyledons</taxon>
        <taxon>Gunneridae</taxon>
        <taxon>Pentapetalae</taxon>
        <taxon>rosids</taxon>
        <taxon>malvids</taxon>
        <taxon>Brassicales</taxon>
        <taxon>Brassicaceae</taxon>
        <taxon>Cardamineae</taxon>
        <taxon>Cardamine</taxon>
    </lineage>
</organism>
<dbReference type="InterPro" id="IPR055294">
    <property type="entry name" value="FBL60-like"/>
</dbReference>
<keyword evidence="2" id="KW-1185">Reference proteome</keyword>
<evidence type="ECO:0000313" key="1">
    <source>
        <dbReference type="EMBL" id="KAL1189737.1"/>
    </source>
</evidence>
<proteinExistence type="predicted"/>
<accession>A0ABD0Z4V4</accession>
<protein>
    <submittedName>
        <fullName evidence="1">F-box/LRR-repeat protein</fullName>
    </submittedName>
</protein>
<dbReference type="EMBL" id="JBANAX010000888">
    <property type="protein sequence ID" value="KAL1189737.1"/>
    <property type="molecule type" value="Genomic_DNA"/>
</dbReference>
<sequence>MSHDQILRVRYAQDVEADPDGEMIIGNVTNFIMGICNVKILYLSDDTLQVLNYCCETVPVFDNLVHLTIKTHEDVGWTSLPSLLKNCPILETLIFEGLHHKCMNRCGDRDGCICKDFDEDEDEEEQDIPSCLSSSPVKMLKILFGDDERGR</sequence>
<reference evidence="1 2" key="1">
    <citation type="submission" date="2024-04" db="EMBL/GenBank/DDBJ databases">
        <title>Genome assembly C_amara_ONT_v2.</title>
        <authorList>
            <person name="Yant L."/>
            <person name="Moore C."/>
            <person name="Slenker M."/>
        </authorList>
    </citation>
    <scope>NUCLEOTIDE SEQUENCE [LARGE SCALE GENOMIC DNA]</scope>
    <source>
        <tissue evidence="1">Leaf</tissue>
    </source>
</reference>
<dbReference type="Proteomes" id="UP001558713">
    <property type="component" value="Unassembled WGS sequence"/>
</dbReference>
<dbReference type="SUPFAM" id="SSF52047">
    <property type="entry name" value="RNI-like"/>
    <property type="match status" value="1"/>
</dbReference>
<gene>
    <name evidence="1" type="ORF">V5N11_036217</name>
</gene>
<comment type="caution">
    <text evidence="1">The sequence shown here is derived from an EMBL/GenBank/DDBJ whole genome shotgun (WGS) entry which is preliminary data.</text>
</comment>
<dbReference type="PANTHER" id="PTHR31293">
    <property type="entry name" value="RNI-LIKE SUPERFAMILY PROTEIN"/>
    <property type="match status" value="1"/>
</dbReference>
<evidence type="ECO:0000313" key="2">
    <source>
        <dbReference type="Proteomes" id="UP001558713"/>
    </source>
</evidence>